<keyword evidence="2" id="KW-0472">Membrane</keyword>
<dbReference type="Gene3D" id="3.50.50.60">
    <property type="entry name" value="FAD/NAD(P)-binding domain"/>
    <property type="match status" value="2"/>
</dbReference>
<feature type="compositionally biased region" description="Pro residues" evidence="1">
    <location>
        <begin position="18"/>
        <end position="36"/>
    </location>
</feature>
<protein>
    <submittedName>
        <fullName evidence="4">FAD-dependent oxidoreductase</fullName>
    </submittedName>
</protein>
<organism evidence="4 5">
    <name type="scientific">Cryobacterium sinapicolor</name>
    <dbReference type="NCBI Taxonomy" id="1259236"/>
    <lineage>
        <taxon>Bacteria</taxon>
        <taxon>Bacillati</taxon>
        <taxon>Actinomycetota</taxon>
        <taxon>Actinomycetes</taxon>
        <taxon>Micrococcales</taxon>
        <taxon>Microbacteriaceae</taxon>
        <taxon>Cryobacterium</taxon>
    </lineage>
</organism>
<dbReference type="InterPro" id="IPR002937">
    <property type="entry name" value="Amino_oxidase"/>
</dbReference>
<evidence type="ECO:0000256" key="2">
    <source>
        <dbReference type="SAM" id="Phobius"/>
    </source>
</evidence>
<dbReference type="EMBL" id="SOGQ01000086">
    <property type="protein sequence ID" value="TFC94311.1"/>
    <property type="molecule type" value="Genomic_DNA"/>
</dbReference>
<feature type="region of interest" description="Disordered" evidence="1">
    <location>
        <begin position="17"/>
        <end position="36"/>
    </location>
</feature>
<evidence type="ECO:0000259" key="3">
    <source>
        <dbReference type="Pfam" id="PF01593"/>
    </source>
</evidence>
<gene>
    <name evidence="4" type="ORF">E3T28_15390</name>
</gene>
<dbReference type="Pfam" id="PF01593">
    <property type="entry name" value="Amino_oxidase"/>
    <property type="match status" value="3"/>
</dbReference>
<dbReference type="Proteomes" id="UP000297853">
    <property type="component" value="Unassembled WGS sequence"/>
</dbReference>
<evidence type="ECO:0000313" key="4">
    <source>
        <dbReference type="EMBL" id="TFC94311.1"/>
    </source>
</evidence>
<keyword evidence="5" id="KW-1185">Reference proteome</keyword>
<dbReference type="Gene3D" id="3.90.660.10">
    <property type="match status" value="1"/>
</dbReference>
<dbReference type="PANTHER" id="PTHR10742">
    <property type="entry name" value="FLAVIN MONOAMINE OXIDASE"/>
    <property type="match status" value="1"/>
</dbReference>
<keyword evidence="2" id="KW-1133">Transmembrane helix</keyword>
<keyword evidence="2" id="KW-0812">Transmembrane</keyword>
<name>A0ABY2ITC4_9MICO</name>
<dbReference type="InterPro" id="IPR036188">
    <property type="entry name" value="FAD/NAD-bd_sf"/>
</dbReference>
<sequence length="548" mass="57007">MIRRRMPGVAEISAVTCAPPPPHARPSPLAPLPRPATSPSAEVTWSYCPAPLGKEYAGATRGADTAMKRRTFLIGSVSGLSLVALTACVAPTPRPTASVTPTPTTTSLVPKPAAMRRTSWSADPFARGSFSFPAVGATPEQRAALSEPVDDRLFFAGEATSTDAFGTVQGARDSGERAARDVLAAANPGERIAVIGAGIAGLAAARDLADAGYDVVLVEARDRIGGRIDTVTDKDWPFPIELGASFVWRTGQTTLDEDLTDRGVATAPFTAVPEVRTTAGTVLQVPGTGSQAVGTALAWAADQPADVSIAQALADSGASKLSTTDADTGVSDADWLDYQITVVLDPKCGAPVAEQSSWYSEADAQADPDADPGEDRIVLGGFATLLTDLSEGIDVLGSSVVTRIAYSDAGASLRLGNGESLSADRVIVTVPLGVLKTKVMEFDPPLPFTHRGAISALGMGALDKIWLQFDEPFWDTDAPLWATVGGDDDFRVWINMVPITGEPVLVGLVAAETALRLAEVDDDEFLAAALSSLEPFNSTVPTATPAPE</sequence>
<reference evidence="4 5" key="1">
    <citation type="submission" date="2019-03" db="EMBL/GenBank/DDBJ databases">
        <title>Genomics of glacier-inhabiting Cryobacterium strains.</title>
        <authorList>
            <person name="Liu Q."/>
            <person name="Xin Y.-H."/>
        </authorList>
    </citation>
    <scope>NUCLEOTIDE SEQUENCE [LARGE SCALE GENOMIC DNA]</scope>
    <source>
        <strain evidence="4 5">TMT1-23-1</strain>
    </source>
</reference>
<feature type="domain" description="Amine oxidase" evidence="3">
    <location>
        <begin position="371"/>
        <end position="534"/>
    </location>
</feature>
<evidence type="ECO:0000256" key="1">
    <source>
        <dbReference type="SAM" id="MobiDB-lite"/>
    </source>
</evidence>
<feature type="domain" description="Amine oxidase" evidence="3">
    <location>
        <begin position="108"/>
        <end position="183"/>
    </location>
</feature>
<dbReference type="InterPro" id="IPR050281">
    <property type="entry name" value="Flavin_monoamine_oxidase"/>
</dbReference>
<feature type="domain" description="Amine oxidase" evidence="3">
    <location>
        <begin position="199"/>
        <end position="250"/>
    </location>
</feature>
<dbReference type="SUPFAM" id="SSF54373">
    <property type="entry name" value="FAD-linked reductases, C-terminal domain"/>
    <property type="match status" value="1"/>
</dbReference>
<proteinExistence type="predicted"/>
<dbReference type="SUPFAM" id="SSF51905">
    <property type="entry name" value="FAD/NAD(P)-binding domain"/>
    <property type="match status" value="2"/>
</dbReference>
<evidence type="ECO:0000313" key="5">
    <source>
        <dbReference type="Proteomes" id="UP000297853"/>
    </source>
</evidence>
<feature type="transmembrane region" description="Helical" evidence="2">
    <location>
        <begin position="71"/>
        <end position="92"/>
    </location>
</feature>
<comment type="caution">
    <text evidence="4">The sequence shown here is derived from an EMBL/GenBank/DDBJ whole genome shotgun (WGS) entry which is preliminary data.</text>
</comment>
<accession>A0ABY2ITC4</accession>
<dbReference type="PANTHER" id="PTHR10742:SF410">
    <property type="entry name" value="LYSINE-SPECIFIC HISTONE DEMETHYLASE 2"/>
    <property type="match status" value="1"/>
</dbReference>